<dbReference type="Proteomes" id="UP001176940">
    <property type="component" value="Unassembled WGS sequence"/>
</dbReference>
<sequence length="116" mass="12983">MPFLMLRSSNTRSFRVLKEPQVCGIVLSKPTLAPTPPVTWSHIHILAKNSKSEGILRVVPHMSSRLLNDRVACYTWGKHPNQLGIVCLNTNLPSAAITSCYRYPTTFIHQDTISPN</sequence>
<keyword evidence="2" id="KW-1185">Reference proteome</keyword>
<accession>A0ABN9MKE0</accession>
<reference evidence="1" key="1">
    <citation type="submission" date="2023-07" db="EMBL/GenBank/DDBJ databases">
        <authorList>
            <person name="Stuckert A."/>
        </authorList>
    </citation>
    <scope>NUCLEOTIDE SEQUENCE</scope>
</reference>
<evidence type="ECO:0000313" key="2">
    <source>
        <dbReference type="Proteomes" id="UP001176940"/>
    </source>
</evidence>
<comment type="caution">
    <text evidence="1">The sequence shown here is derived from an EMBL/GenBank/DDBJ whole genome shotgun (WGS) entry which is preliminary data.</text>
</comment>
<protein>
    <submittedName>
        <fullName evidence="1">Uncharacterized protein</fullName>
    </submittedName>
</protein>
<dbReference type="EMBL" id="CAUEEQ010077100">
    <property type="protein sequence ID" value="CAJ0966784.1"/>
    <property type="molecule type" value="Genomic_DNA"/>
</dbReference>
<evidence type="ECO:0000313" key="1">
    <source>
        <dbReference type="EMBL" id="CAJ0966784.1"/>
    </source>
</evidence>
<organism evidence="1 2">
    <name type="scientific">Ranitomeya imitator</name>
    <name type="common">mimic poison frog</name>
    <dbReference type="NCBI Taxonomy" id="111125"/>
    <lineage>
        <taxon>Eukaryota</taxon>
        <taxon>Metazoa</taxon>
        <taxon>Chordata</taxon>
        <taxon>Craniata</taxon>
        <taxon>Vertebrata</taxon>
        <taxon>Euteleostomi</taxon>
        <taxon>Amphibia</taxon>
        <taxon>Batrachia</taxon>
        <taxon>Anura</taxon>
        <taxon>Neobatrachia</taxon>
        <taxon>Hyloidea</taxon>
        <taxon>Dendrobatidae</taxon>
        <taxon>Dendrobatinae</taxon>
        <taxon>Ranitomeya</taxon>
    </lineage>
</organism>
<proteinExistence type="predicted"/>
<gene>
    <name evidence="1" type="ORF">RIMI_LOCUS21661919</name>
</gene>
<name>A0ABN9MKE0_9NEOB</name>